<evidence type="ECO:0000256" key="3">
    <source>
        <dbReference type="ARBA" id="ARBA00022452"/>
    </source>
</evidence>
<proteinExistence type="inferred from homology"/>
<evidence type="ECO:0000313" key="15">
    <source>
        <dbReference type="Proteomes" id="UP000516148"/>
    </source>
</evidence>
<evidence type="ECO:0000256" key="5">
    <source>
        <dbReference type="ARBA" id="ARBA00022729"/>
    </source>
</evidence>
<evidence type="ECO:0000256" key="11">
    <source>
        <dbReference type="RuleBase" id="RU003357"/>
    </source>
</evidence>
<comment type="similarity">
    <text evidence="10 11">Belongs to the TonB-dependent receptor family.</text>
</comment>
<comment type="subcellular location">
    <subcellularLocation>
        <location evidence="1 10">Cell outer membrane</location>
        <topology evidence="1 10">Multi-pass membrane protein</topology>
    </subcellularLocation>
</comment>
<dbReference type="GO" id="GO:0015889">
    <property type="term" value="P:cobalamin transport"/>
    <property type="evidence" value="ECO:0007669"/>
    <property type="project" value="TreeGrafter"/>
</dbReference>
<reference evidence="14 15" key="1">
    <citation type="submission" date="2020-09" db="EMBL/GenBank/DDBJ databases">
        <title>Sphingomonas sp., a new species isolated from pork steak.</title>
        <authorList>
            <person name="Heidler von Heilborn D."/>
        </authorList>
    </citation>
    <scope>NUCLEOTIDE SEQUENCE [LARGE SCALE GENOMIC DNA]</scope>
    <source>
        <strain evidence="15">S8-3T</strain>
    </source>
</reference>
<keyword evidence="9 10" id="KW-0998">Cell outer membrane</keyword>
<dbReference type="PANTHER" id="PTHR30069:SF53">
    <property type="entry name" value="COLICIN I RECEPTOR-RELATED"/>
    <property type="match status" value="1"/>
</dbReference>
<dbReference type="InterPro" id="IPR039426">
    <property type="entry name" value="TonB-dep_rcpt-like"/>
</dbReference>
<dbReference type="GO" id="GO:0009279">
    <property type="term" value="C:cell outer membrane"/>
    <property type="evidence" value="ECO:0007669"/>
    <property type="project" value="UniProtKB-SubCell"/>
</dbReference>
<keyword evidence="6" id="KW-0406">Ion transport</keyword>
<evidence type="ECO:0000256" key="6">
    <source>
        <dbReference type="ARBA" id="ARBA00023065"/>
    </source>
</evidence>
<keyword evidence="5" id="KW-0732">Signal</keyword>
<dbReference type="Pfam" id="PF00593">
    <property type="entry name" value="TonB_dep_Rec_b-barrel"/>
    <property type="match status" value="1"/>
</dbReference>
<dbReference type="Pfam" id="PF07715">
    <property type="entry name" value="Plug"/>
    <property type="match status" value="1"/>
</dbReference>
<keyword evidence="14" id="KW-0675">Receptor</keyword>
<evidence type="ECO:0000256" key="8">
    <source>
        <dbReference type="ARBA" id="ARBA00023136"/>
    </source>
</evidence>
<feature type="domain" description="TonB-dependent receptor plug" evidence="13">
    <location>
        <begin position="34"/>
        <end position="141"/>
    </location>
</feature>
<evidence type="ECO:0000256" key="7">
    <source>
        <dbReference type="ARBA" id="ARBA00023077"/>
    </source>
</evidence>
<keyword evidence="3 10" id="KW-1134">Transmembrane beta strand</keyword>
<protein>
    <submittedName>
        <fullName evidence="14">TonB-dependent receptor</fullName>
    </submittedName>
</protein>
<evidence type="ECO:0000256" key="9">
    <source>
        <dbReference type="ARBA" id="ARBA00023237"/>
    </source>
</evidence>
<keyword evidence="7 11" id="KW-0798">TonB box</keyword>
<evidence type="ECO:0000259" key="12">
    <source>
        <dbReference type="Pfam" id="PF00593"/>
    </source>
</evidence>
<gene>
    <name evidence="14" type="ORF">H3Z74_13775</name>
</gene>
<dbReference type="KEGG" id="spap:H3Z74_13775"/>
<dbReference type="PROSITE" id="PS52016">
    <property type="entry name" value="TONB_DEPENDENT_REC_3"/>
    <property type="match status" value="1"/>
</dbReference>
<evidence type="ECO:0000259" key="13">
    <source>
        <dbReference type="Pfam" id="PF07715"/>
    </source>
</evidence>
<dbReference type="GO" id="GO:0006811">
    <property type="term" value="P:monoatomic ion transport"/>
    <property type="evidence" value="ECO:0007669"/>
    <property type="project" value="UniProtKB-KW"/>
</dbReference>
<dbReference type="Gene3D" id="2.40.170.20">
    <property type="entry name" value="TonB-dependent receptor, beta-barrel domain"/>
    <property type="match status" value="1"/>
</dbReference>
<dbReference type="Gene3D" id="2.170.130.10">
    <property type="entry name" value="TonB-dependent receptor, plug domain"/>
    <property type="match status" value="1"/>
</dbReference>
<feature type="domain" description="TonB-dependent receptor-like beta-barrel" evidence="12">
    <location>
        <begin position="186"/>
        <end position="592"/>
    </location>
</feature>
<evidence type="ECO:0000256" key="1">
    <source>
        <dbReference type="ARBA" id="ARBA00004571"/>
    </source>
</evidence>
<dbReference type="InterPro" id="IPR036942">
    <property type="entry name" value="Beta-barrel_TonB_sf"/>
</dbReference>
<dbReference type="SUPFAM" id="SSF56935">
    <property type="entry name" value="Porins"/>
    <property type="match status" value="1"/>
</dbReference>
<dbReference type="CDD" id="cd01347">
    <property type="entry name" value="ligand_gated_channel"/>
    <property type="match status" value="1"/>
</dbReference>
<keyword evidence="15" id="KW-1185">Reference proteome</keyword>
<dbReference type="PANTHER" id="PTHR30069">
    <property type="entry name" value="TONB-DEPENDENT OUTER MEMBRANE RECEPTOR"/>
    <property type="match status" value="1"/>
</dbReference>
<organism evidence="14 15">
    <name type="scientific">Sphingomonas alpina</name>
    <dbReference type="NCBI Taxonomy" id="653931"/>
    <lineage>
        <taxon>Bacteria</taxon>
        <taxon>Pseudomonadati</taxon>
        <taxon>Pseudomonadota</taxon>
        <taxon>Alphaproteobacteria</taxon>
        <taxon>Sphingomonadales</taxon>
        <taxon>Sphingomonadaceae</taxon>
        <taxon>Sphingomonas</taxon>
    </lineage>
</organism>
<dbReference type="InterPro" id="IPR037066">
    <property type="entry name" value="Plug_dom_sf"/>
</dbReference>
<dbReference type="Proteomes" id="UP000516148">
    <property type="component" value="Chromosome"/>
</dbReference>
<accession>A0A7H0LQS0</accession>
<evidence type="ECO:0000256" key="4">
    <source>
        <dbReference type="ARBA" id="ARBA00022692"/>
    </source>
</evidence>
<dbReference type="AlphaFoldDB" id="A0A7H0LQS0"/>
<sequence length="619" mass="66394">MAQDTTPSDDGIAIADAKSEEIVVTATGVAQPIDQVGQAVTVITRADIERRQTVSVSDLLATTPGVTVSRNGGIGTVTAVRIRGAEDAQTLTIIDGVRVNDPSSPAGAFDFGNLFAGSIDRIEVLRGPNSVPWGSQAIGGVVNIITARPTEGLQARANAEYGYADSVSANAAISGKSGIFSGSLTGGYVRTDGISVAANGNERDGYRQYGATARVGVEFTPGIGLDLRGYYANSRTDLDGFPAPNYTLADTNEYSTARELYGYAGVHVNLLDDRLKNRIAFTIADVDRDNYDPAFGTKPSFIGRGRTERYEYQGDFRVIDQVRVVAGAEHENSRYADASTRYSTGVTSFYGELIVTPVRQLTITGGVRNDDHKAYGNRTTFGASAALALDTGTTLRASYGEGFKAPTLYQLYGPYGTPGPATPGVPARDALRPETARNYDVGVEQSFLSGAARVGVTYFNRDTKNQIDFDLGTFTYQNIARTRAEGVEFELALRPVDALTFTANYSYIDSENRSPGSNFGKDLARRPHQTVSASIDYRFPFGLSAGATVSHVGDSYDDAGNFSRLDGYVLAGLRASIAVADRFEIYGRVDNLFDEKYEVVRGYGTYGRAAYGGVRVKFD</sequence>
<evidence type="ECO:0000256" key="10">
    <source>
        <dbReference type="PROSITE-ProRule" id="PRU01360"/>
    </source>
</evidence>
<evidence type="ECO:0000313" key="14">
    <source>
        <dbReference type="EMBL" id="QNQ12023.1"/>
    </source>
</evidence>
<evidence type="ECO:0000256" key="2">
    <source>
        <dbReference type="ARBA" id="ARBA00022448"/>
    </source>
</evidence>
<keyword evidence="2 10" id="KW-0813">Transport</keyword>
<dbReference type="InterPro" id="IPR000531">
    <property type="entry name" value="Beta-barrel_TonB"/>
</dbReference>
<dbReference type="InterPro" id="IPR012910">
    <property type="entry name" value="Plug_dom"/>
</dbReference>
<dbReference type="EMBL" id="CP061038">
    <property type="protein sequence ID" value="QNQ12023.1"/>
    <property type="molecule type" value="Genomic_DNA"/>
</dbReference>
<keyword evidence="8 10" id="KW-0472">Membrane</keyword>
<keyword evidence="4 10" id="KW-0812">Transmembrane</keyword>
<name>A0A7H0LQS0_9SPHN</name>